<sequence length="109" mass="12338">MALVSAIVRDFSVDQDIEQYLKCGNGLNWESFDISTNTDAGNPFKNGLVITGATKLPDNEENATWIGLQHWCNCLSKLRNAISGCNWKVYVEDHEIQWDTIQKAYDPSR</sequence>
<protein>
    <submittedName>
        <fullName evidence="1">Uncharacterized protein</fullName>
    </submittedName>
</protein>
<proteinExistence type="predicted"/>
<gene>
    <name evidence="1" type="ORF">AL548_015420</name>
</gene>
<keyword evidence="2" id="KW-1185">Reference proteome</keyword>
<evidence type="ECO:0000313" key="1">
    <source>
        <dbReference type="EMBL" id="PNM69164.1"/>
    </source>
</evidence>
<accession>A0ABX4X021</accession>
<name>A0ABX4X021_VIBVL</name>
<dbReference type="Proteomes" id="UP000054370">
    <property type="component" value="Unassembled WGS sequence"/>
</dbReference>
<comment type="caution">
    <text evidence="1">The sequence shown here is derived from an EMBL/GenBank/DDBJ whole genome shotgun (WGS) entry which is preliminary data.</text>
</comment>
<organism evidence="1 2">
    <name type="scientific">Vibrio vulnificus</name>
    <dbReference type="NCBI Taxonomy" id="672"/>
    <lineage>
        <taxon>Bacteria</taxon>
        <taxon>Pseudomonadati</taxon>
        <taxon>Pseudomonadota</taxon>
        <taxon>Gammaproteobacteria</taxon>
        <taxon>Vibrionales</taxon>
        <taxon>Vibrionaceae</taxon>
        <taxon>Vibrio</taxon>
    </lineage>
</organism>
<reference evidence="1" key="1">
    <citation type="submission" date="2017-12" db="EMBL/GenBank/DDBJ databases">
        <title>FDA dAtabase for Regulatory Grade micrObial Sequences (FDA-ARGOS): Supporting development and validation of Infectious Disease Dx tests.</title>
        <authorList>
            <person name="Hoffmann M."/>
            <person name="Allard M."/>
            <person name="Evans P."/>
            <person name="Brown E."/>
            <person name="Tallon L.J."/>
            <person name="Sadzewicz L."/>
            <person name="Sengamalay N."/>
            <person name="Ott S."/>
            <person name="Godinez A."/>
            <person name="Nagaraj S."/>
            <person name="Vavikolanu K."/>
            <person name="Aluvathingal J."/>
            <person name="Nadendla S."/>
            <person name="Hobson J."/>
            <person name="Sichtig H."/>
        </authorList>
    </citation>
    <scope>NUCLEOTIDE SEQUENCE [LARGE SCALE GENOMIC DNA]</scope>
    <source>
        <strain evidence="1">FDAARGOS_118</strain>
    </source>
</reference>
<evidence type="ECO:0000313" key="2">
    <source>
        <dbReference type="Proteomes" id="UP000054370"/>
    </source>
</evidence>
<dbReference type="EMBL" id="LOSH02000004">
    <property type="protein sequence ID" value="PNM69164.1"/>
    <property type="molecule type" value="Genomic_DNA"/>
</dbReference>